<dbReference type="SMART" id="SM01375">
    <property type="entry name" value="Dynein_light"/>
    <property type="match status" value="1"/>
</dbReference>
<keyword evidence="2" id="KW-1185">Reference proteome</keyword>
<dbReference type="SUPFAM" id="SSF54648">
    <property type="entry name" value="DLC"/>
    <property type="match status" value="1"/>
</dbReference>
<accession>A0ABD2QJ59</accession>
<evidence type="ECO:0000313" key="1">
    <source>
        <dbReference type="EMBL" id="KAL3319568.1"/>
    </source>
</evidence>
<reference evidence="1 2" key="1">
    <citation type="submission" date="2024-11" db="EMBL/GenBank/DDBJ databases">
        <title>Adaptive evolution of stress response genes in parasites aligns with host niche diversity.</title>
        <authorList>
            <person name="Hahn C."/>
            <person name="Resl P."/>
        </authorList>
    </citation>
    <scope>NUCLEOTIDE SEQUENCE [LARGE SCALE GENOMIC DNA]</scope>
    <source>
        <strain evidence="1">EGGRZ-B1_66</strain>
        <tissue evidence="1">Body</tissue>
    </source>
</reference>
<evidence type="ECO:0000313" key="2">
    <source>
        <dbReference type="Proteomes" id="UP001626550"/>
    </source>
</evidence>
<dbReference type="CDD" id="cd21454">
    <property type="entry name" value="DLC-like_TAL"/>
    <property type="match status" value="1"/>
</dbReference>
<organism evidence="1 2">
    <name type="scientific">Cichlidogyrus casuarinus</name>
    <dbReference type="NCBI Taxonomy" id="1844966"/>
    <lineage>
        <taxon>Eukaryota</taxon>
        <taxon>Metazoa</taxon>
        <taxon>Spiralia</taxon>
        <taxon>Lophotrochozoa</taxon>
        <taxon>Platyhelminthes</taxon>
        <taxon>Monogenea</taxon>
        <taxon>Monopisthocotylea</taxon>
        <taxon>Dactylogyridea</taxon>
        <taxon>Ancyrocephalidae</taxon>
        <taxon>Cichlidogyrus</taxon>
    </lineage>
</organism>
<dbReference type="Gene3D" id="3.30.740.10">
    <property type="entry name" value="Protein Inhibitor Of Neuronal Nitric Oxide Synthase"/>
    <property type="match status" value="1"/>
</dbReference>
<dbReference type="InterPro" id="IPR001372">
    <property type="entry name" value="Dynein_light_chain_typ-1/2"/>
</dbReference>
<dbReference type="Pfam" id="PF01221">
    <property type="entry name" value="Dynein_light"/>
    <property type="match status" value="1"/>
</dbReference>
<dbReference type="Proteomes" id="UP001626550">
    <property type="component" value="Unassembled WGS sequence"/>
</dbReference>
<name>A0ABD2QJ59_9PLAT</name>
<protein>
    <submittedName>
        <fullName evidence="1">Uncharacterized protein</fullName>
    </submittedName>
</protein>
<dbReference type="EMBL" id="JBJKFK010000124">
    <property type="protein sequence ID" value="KAL3319568.1"/>
    <property type="molecule type" value="Genomic_DNA"/>
</dbReference>
<proteinExistence type="predicted"/>
<dbReference type="AlphaFoldDB" id="A0ABD2QJ59"/>
<gene>
    <name evidence="1" type="ORF">Ciccas_001758</name>
</gene>
<dbReference type="InterPro" id="IPR037177">
    <property type="entry name" value="DLC_sf"/>
</dbReference>
<comment type="caution">
    <text evidence="1">The sequence shown here is derived from an EMBL/GenBank/DDBJ whole genome shotgun (WGS) entry which is preliminary data.</text>
</comment>
<sequence length="275" mass="31691">MPQAADKAPRVRMLQGLRLPMVDPYEGLLHLGPVWFRHSEDLWTEYLIDKSTPRQRTPISIVTKKVNNIPTVRIKLRDPDQEMVTTPQTPGTSRRIIVIPPSPDPYKMDEALEKDNPLPTPPLKTILKVRDGESNFVAKDDQIDARLPIFISAPVSNTHIIKSYDFTPLLRQPCELRSIPDDVVIIQADMPLEMQLRAIAAVYIPLRDHPNKSDTPLSLQPIAMALKRYMQELDGHSWHVVIVVGQFSSFISHEPDRMLQFRYRRFIVLLWKVER</sequence>